<organism evidence="1 2">
    <name type="scientific">Paramuricea clavata</name>
    <name type="common">Red gorgonian</name>
    <name type="synonym">Violescent sea-whip</name>
    <dbReference type="NCBI Taxonomy" id="317549"/>
    <lineage>
        <taxon>Eukaryota</taxon>
        <taxon>Metazoa</taxon>
        <taxon>Cnidaria</taxon>
        <taxon>Anthozoa</taxon>
        <taxon>Octocorallia</taxon>
        <taxon>Malacalcyonacea</taxon>
        <taxon>Plexauridae</taxon>
        <taxon>Paramuricea</taxon>
    </lineage>
</organism>
<gene>
    <name evidence="1" type="ORF">PACLA_8A018388</name>
</gene>
<dbReference type="Proteomes" id="UP001152795">
    <property type="component" value="Unassembled WGS sequence"/>
</dbReference>
<protein>
    <submittedName>
        <fullName evidence="1">Uncharacterized protein</fullName>
    </submittedName>
</protein>
<name>A0A7D9E8P6_PARCT</name>
<comment type="caution">
    <text evidence="1">The sequence shown here is derived from an EMBL/GenBank/DDBJ whole genome shotgun (WGS) entry which is preliminary data.</text>
</comment>
<feature type="non-terminal residue" evidence="1">
    <location>
        <position position="64"/>
    </location>
</feature>
<keyword evidence="2" id="KW-1185">Reference proteome</keyword>
<reference evidence="1" key="1">
    <citation type="submission" date="2020-04" db="EMBL/GenBank/DDBJ databases">
        <authorList>
            <person name="Alioto T."/>
            <person name="Alioto T."/>
            <person name="Gomez Garrido J."/>
        </authorList>
    </citation>
    <scope>NUCLEOTIDE SEQUENCE</scope>
    <source>
        <strain evidence="1">A484AB</strain>
    </source>
</reference>
<dbReference type="AlphaFoldDB" id="A0A7D9E8P6"/>
<accession>A0A7D9E8P6</accession>
<evidence type="ECO:0000313" key="2">
    <source>
        <dbReference type="Proteomes" id="UP001152795"/>
    </source>
</evidence>
<proteinExistence type="predicted"/>
<dbReference type="EMBL" id="CACRXK020004861">
    <property type="protein sequence ID" value="CAB4004301.1"/>
    <property type="molecule type" value="Genomic_DNA"/>
</dbReference>
<evidence type="ECO:0000313" key="1">
    <source>
        <dbReference type="EMBL" id="CAB4004301.1"/>
    </source>
</evidence>
<sequence>MRTMKCENVDGLKKRRRNEGVGKKGREERREWMKGRERGKSVGKKGDGECAIDKERKDVGKEGE</sequence>